<proteinExistence type="predicted"/>
<keyword evidence="5" id="KW-0547">Nucleotide-binding</keyword>
<keyword evidence="13" id="KW-1185">Reference proteome</keyword>
<dbReference type="PROSITE" id="PS50893">
    <property type="entry name" value="ABC_TRANSPORTER_2"/>
    <property type="match status" value="1"/>
</dbReference>
<keyword evidence="7" id="KW-1278">Translocase</keyword>
<evidence type="ECO:0000256" key="9">
    <source>
        <dbReference type="PROSITE-ProRule" id="PRU01213"/>
    </source>
</evidence>
<protein>
    <submittedName>
        <fullName evidence="12">Molybdate ABC transporter ATP-binding protein</fullName>
        <ecNumber evidence="12">3.6.3.29</ecNumber>
    </submittedName>
</protein>
<dbReference type="STRING" id="465721.ACG33_02315"/>
<keyword evidence="1" id="KW-0813">Transport</keyword>
<dbReference type="EC" id="3.6.3.29" evidence="12"/>
<dbReference type="GO" id="GO:0016020">
    <property type="term" value="C:membrane"/>
    <property type="evidence" value="ECO:0007669"/>
    <property type="project" value="InterPro"/>
</dbReference>
<reference evidence="12 13" key="1">
    <citation type="submission" date="2015-06" db="EMBL/GenBank/DDBJ databases">
        <title>A Comprehensive Approach to Explore the Metabolic and Phylogenetic Diversity of Bacterial Steroid Degradation in the Environment: Testosterone as an Example.</title>
        <authorList>
            <person name="Yang F.-C."/>
            <person name="Chen Y.-L."/>
            <person name="Yu C.-P."/>
            <person name="Tang S.-L."/>
            <person name="Wang P.-H."/>
            <person name="Ismail W."/>
            <person name="Wang C.-H."/>
            <person name="Yang C.-Y."/>
            <person name="Chiang Y.-R."/>
        </authorList>
    </citation>
    <scope>NUCLEOTIDE SEQUENCE [LARGE SCALE GENOMIC DNA]</scope>
    <source>
        <strain evidence="12 13">DSM 18526</strain>
    </source>
</reference>
<dbReference type="OrthoDB" id="9802264at2"/>
<dbReference type="PATRIC" id="fig|465721.4.peg.502"/>
<dbReference type="Proteomes" id="UP000070250">
    <property type="component" value="Chromosome"/>
</dbReference>
<dbReference type="SMART" id="SM00382">
    <property type="entry name" value="AAA"/>
    <property type="match status" value="1"/>
</dbReference>
<sequence>MFSIAVSKRRIGFELEVAIEVPRPGVVALFGRSGCGKTTLVNIVAGLVAADQARIAIDGVVLEDSLLGQRVPAHRRRIGYVFQDARLFPHLDVRGNLRYAQRRASRVPARIGFDQAVQLLGLEALLRRRVHQLSGGERQRVALGRALLAQPRLLLLDEPLAALDAARRDEVLPYLEMLRDELSVPMIYVSHQFEEVLRLATHVVLMEQGRVVVQGGLDDISLHPRLRAIVGPESVGAVLLGRIENDGDGRLATVCIGENVLSVPMRAARRGAMVRVQLLARDIILATSRPEGLSVRNMLTGRVSRVSGDDADTDLVQVDVGGAHIMARVTREATAALGLRGGLRVWVLVKAVSIRGHAFAGGASLEVLKSSIGMGSDAAQ</sequence>
<dbReference type="RefSeq" id="WP_083536371.1">
    <property type="nucleotide sequence ID" value="NZ_CP011971.1"/>
</dbReference>
<dbReference type="SUPFAM" id="SSF50331">
    <property type="entry name" value="MOP-like"/>
    <property type="match status" value="1"/>
</dbReference>
<keyword evidence="3 9" id="KW-0500">Molybdenum</keyword>
<dbReference type="GO" id="GO:0016887">
    <property type="term" value="F:ATP hydrolysis activity"/>
    <property type="evidence" value="ECO:0007669"/>
    <property type="project" value="InterPro"/>
</dbReference>
<dbReference type="InterPro" id="IPR004606">
    <property type="entry name" value="Mop_domain"/>
</dbReference>
<evidence type="ECO:0000259" key="10">
    <source>
        <dbReference type="PROSITE" id="PS50893"/>
    </source>
</evidence>
<dbReference type="EMBL" id="CP011971">
    <property type="protein sequence ID" value="AMN45964.1"/>
    <property type="molecule type" value="Genomic_DNA"/>
</dbReference>
<dbReference type="InterPro" id="IPR003593">
    <property type="entry name" value="AAA+_ATPase"/>
</dbReference>
<dbReference type="SUPFAM" id="SSF52540">
    <property type="entry name" value="P-loop containing nucleoside triphosphate hydrolases"/>
    <property type="match status" value="1"/>
</dbReference>
<evidence type="ECO:0000313" key="12">
    <source>
        <dbReference type="EMBL" id="AMN45964.1"/>
    </source>
</evidence>
<dbReference type="InterPro" id="IPR017871">
    <property type="entry name" value="ABC_transporter-like_CS"/>
</dbReference>
<dbReference type="InterPro" id="IPR050334">
    <property type="entry name" value="Molybdenum_import_ModC"/>
</dbReference>
<accession>A0A127F6A1</accession>
<dbReference type="KEGG" id="sdf:ACG33_02315"/>
<keyword evidence="12" id="KW-0378">Hydrolase</keyword>
<dbReference type="InterPro" id="IPR011868">
    <property type="entry name" value="ModC_ABC_ATP-bd"/>
</dbReference>
<keyword evidence="2" id="KW-1003">Cell membrane</keyword>
<evidence type="ECO:0000256" key="2">
    <source>
        <dbReference type="ARBA" id="ARBA00022475"/>
    </source>
</evidence>
<dbReference type="PROSITE" id="PS00211">
    <property type="entry name" value="ABC_TRANSPORTER_1"/>
    <property type="match status" value="1"/>
</dbReference>
<dbReference type="Pfam" id="PF03459">
    <property type="entry name" value="TOBE"/>
    <property type="match status" value="1"/>
</dbReference>
<keyword evidence="8" id="KW-0472">Membrane</keyword>
<dbReference type="PANTHER" id="PTHR43514">
    <property type="entry name" value="ABC TRANSPORTER I FAMILY MEMBER 10"/>
    <property type="match status" value="1"/>
</dbReference>
<feature type="domain" description="Mop" evidence="11">
    <location>
        <begin position="292"/>
        <end position="358"/>
    </location>
</feature>
<dbReference type="NCBIfam" id="TIGR02142">
    <property type="entry name" value="modC_ABC"/>
    <property type="match status" value="1"/>
</dbReference>
<evidence type="ECO:0000256" key="7">
    <source>
        <dbReference type="ARBA" id="ARBA00022967"/>
    </source>
</evidence>
<dbReference type="InterPro" id="IPR027417">
    <property type="entry name" value="P-loop_NTPase"/>
</dbReference>
<dbReference type="PANTHER" id="PTHR43514:SF4">
    <property type="entry name" value="ABC TRANSPORTER I FAMILY MEMBER 10"/>
    <property type="match status" value="1"/>
</dbReference>
<gene>
    <name evidence="12" type="ORF">ACG33_02315</name>
</gene>
<dbReference type="InterPro" id="IPR005116">
    <property type="entry name" value="Transp-assoc_OB_typ1"/>
</dbReference>
<dbReference type="GO" id="GO:0140359">
    <property type="term" value="F:ABC-type transporter activity"/>
    <property type="evidence" value="ECO:0007669"/>
    <property type="project" value="InterPro"/>
</dbReference>
<keyword evidence="4" id="KW-0997">Cell inner membrane</keyword>
<evidence type="ECO:0000256" key="4">
    <source>
        <dbReference type="ARBA" id="ARBA00022519"/>
    </source>
</evidence>
<dbReference type="Pfam" id="PF00005">
    <property type="entry name" value="ABC_tran"/>
    <property type="match status" value="1"/>
</dbReference>
<evidence type="ECO:0000256" key="6">
    <source>
        <dbReference type="ARBA" id="ARBA00022840"/>
    </source>
</evidence>
<evidence type="ECO:0000256" key="1">
    <source>
        <dbReference type="ARBA" id="ARBA00022448"/>
    </source>
</evidence>
<keyword evidence="6 12" id="KW-0067">ATP-binding</keyword>
<dbReference type="InterPro" id="IPR008995">
    <property type="entry name" value="Mo/tungstate-bd_C_term_dom"/>
</dbReference>
<evidence type="ECO:0000256" key="5">
    <source>
        <dbReference type="ARBA" id="ARBA00022741"/>
    </source>
</evidence>
<feature type="domain" description="ABC transporter" evidence="10">
    <location>
        <begin position="1"/>
        <end position="233"/>
    </location>
</feature>
<dbReference type="PROSITE" id="PS51866">
    <property type="entry name" value="MOP"/>
    <property type="match status" value="1"/>
</dbReference>
<dbReference type="AlphaFoldDB" id="A0A127F6A1"/>
<dbReference type="GO" id="GO:0015098">
    <property type="term" value="F:molybdate ion transmembrane transporter activity"/>
    <property type="evidence" value="ECO:0007669"/>
    <property type="project" value="InterPro"/>
</dbReference>
<evidence type="ECO:0000256" key="8">
    <source>
        <dbReference type="ARBA" id="ARBA00023136"/>
    </source>
</evidence>
<organism evidence="12 13">
    <name type="scientific">Steroidobacter denitrificans</name>
    <dbReference type="NCBI Taxonomy" id="465721"/>
    <lineage>
        <taxon>Bacteria</taxon>
        <taxon>Pseudomonadati</taxon>
        <taxon>Pseudomonadota</taxon>
        <taxon>Gammaproteobacteria</taxon>
        <taxon>Steroidobacterales</taxon>
        <taxon>Steroidobacteraceae</taxon>
        <taxon>Steroidobacter</taxon>
    </lineage>
</organism>
<dbReference type="Gene3D" id="3.40.50.300">
    <property type="entry name" value="P-loop containing nucleotide triphosphate hydrolases"/>
    <property type="match status" value="1"/>
</dbReference>
<dbReference type="Gene3D" id="2.40.50.100">
    <property type="match status" value="1"/>
</dbReference>
<evidence type="ECO:0000259" key="11">
    <source>
        <dbReference type="PROSITE" id="PS51866"/>
    </source>
</evidence>
<evidence type="ECO:0000313" key="13">
    <source>
        <dbReference type="Proteomes" id="UP000070250"/>
    </source>
</evidence>
<dbReference type="GO" id="GO:0005524">
    <property type="term" value="F:ATP binding"/>
    <property type="evidence" value="ECO:0007669"/>
    <property type="project" value="UniProtKB-KW"/>
</dbReference>
<evidence type="ECO:0000256" key="3">
    <source>
        <dbReference type="ARBA" id="ARBA00022505"/>
    </source>
</evidence>
<name>A0A127F6A1_STEDE</name>
<dbReference type="InterPro" id="IPR003439">
    <property type="entry name" value="ABC_transporter-like_ATP-bd"/>
</dbReference>